<accession>A0A2V2N5I5</accession>
<keyword evidence="2" id="KW-1185">Reference proteome</keyword>
<dbReference type="AlphaFoldDB" id="A0A2V2N5I5"/>
<protein>
    <submittedName>
        <fullName evidence="1">Uncharacterized protein</fullName>
    </submittedName>
</protein>
<dbReference type="EMBL" id="QGMZ01000010">
    <property type="protein sequence ID" value="PWR75354.1"/>
    <property type="molecule type" value="Genomic_DNA"/>
</dbReference>
<comment type="caution">
    <text evidence="1">The sequence shown here is derived from an EMBL/GenBank/DDBJ whole genome shotgun (WGS) entry which is preliminary data.</text>
</comment>
<gene>
    <name evidence="1" type="ORF">DLD82_04255</name>
</gene>
<sequence length="98" mass="10566">MSGYLKVGRLLPGENDEILVIVDGSGEIGRVTKADVILTCGGVEPFPILPSGEMDLSTPGKAVKFTVNGVLFLAIRRQVVNMINKWPRRKAALFGVVE</sequence>
<dbReference type="GeneID" id="97609751"/>
<organism evidence="1 2">
    <name type="scientific">Methanospirillum stamsii</name>
    <dbReference type="NCBI Taxonomy" id="1277351"/>
    <lineage>
        <taxon>Archaea</taxon>
        <taxon>Methanobacteriati</taxon>
        <taxon>Methanobacteriota</taxon>
        <taxon>Stenosarchaea group</taxon>
        <taxon>Methanomicrobia</taxon>
        <taxon>Methanomicrobiales</taxon>
        <taxon>Methanospirillaceae</taxon>
        <taxon>Methanospirillum</taxon>
    </lineage>
</organism>
<reference evidence="1 2" key="1">
    <citation type="submission" date="2018-05" db="EMBL/GenBank/DDBJ databases">
        <title>Draft genome of Methanospirillum stamsii Pt1.</title>
        <authorList>
            <person name="Dueholm M.S."/>
            <person name="Nielsen P.H."/>
            <person name="Bakmann L.F."/>
            <person name="Otzen D.E."/>
        </authorList>
    </citation>
    <scope>NUCLEOTIDE SEQUENCE [LARGE SCALE GENOMIC DNA]</scope>
    <source>
        <strain evidence="1 2">Pt1</strain>
    </source>
</reference>
<name>A0A2V2N5I5_9EURY</name>
<dbReference type="OrthoDB" id="119283at2157"/>
<evidence type="ECO:0000313" key="2">
    <source>
        <dbReference type="Proteomes" id="UP000245934"/>
    </source>
</evidence>
<dbReference type="Proteomes" id="UP000245934">
    <property type="component" value="Unassembled WGS sequence"/>
</dbReference>
<evidence type="ECO:0000313" key="1">
    <source>
        <dbReference type="EMBL" id="PWR75354.1"/>
    </source>
</evidence>
<dbReference type="RefSeq" id="WP_109939873.1">
    <property type="nucleotide sequence ID" value="NZ_CP176366.1"/>
</dbReference>
<proteinExistence type="predicted"/>